<evidence type="ECO:0000313" key="5">
    <source>
        <dbReference type="EMBL" id="VCU72440.1"/>
    </source>
</evidence>
<keyword evidence="2 5" id="KW-0560">Oxidoreductase</keyword>
<dbReference type="CDD" id="cd05233">
    <property type="entry name" value="SDR_c"/>
    <property type="match status" value="1"/>
</dbReference>
<feature type="domain" description="Ketoreductase" evidence="4">
    <location>
        <begin position="6"/>
        <end position="203"/>
    </location>
</feature>
<dbReference type="Gene3D" id="3.40.50.720">
    <property type="entry name" value="NAD(P)-binding Rossmann-like Domain"/>
    <property type="match status" value="1"/>
</dbReference>
<dbReference type="SMART" id="SM00822">
    <property type="entry name" value="PKS_KR"/>
    <property type="match status" value="1"/>
</dbReference>
<accession>A0A3P4B9Z8</accession>
<evidence type="ECO:0000256" key="3">
    <source>
        <dbReference type="ARBA" id="ARBA00023027"/>
    </source>
</evidence>
<dbReference type="PRINTS" id="PR00080">
    <property type="entry name" value="SDRFAMILY"/>
</dbReference>
<dbReference type="PRINTS" id="PR00081">
    <property type="entry name" value="GDHRDH"/>
</dbReference>
<dbReference type="FunFam" id="3.40.50.720:FF:000084">
    <property type="entry name" value="Short-chain dehydrogenase reductase"/>
    <property type="match status" value="1"/>
</dbReference>
<dbReference type="EC" id="1.1.1.100" evidence="5"/>
<evidence type="ECO:0000313" key="6">
    <source>
        <dbReference type="Proteomes" id="UP000277294"/>
    </source>
</evidence>
<dbReference type="GO" id="GO:0004316">
    <property type="term" value="F:3-oxoacyl-[acyl-carrier-protein] reductase (NADPH) activity"/>
    <property type="evidence" value="ECO:0007669"/>
    <property type="project" value="UniProtKB-EC"/>
</dbReference>
<dbReference type="InterPro" id="IPR020904">
    <property type="entry name" value="Sc_DH/Rdtase_CS"/>
</dbReference>
<dbReference type="PANTHER" id="PTHR24321:SF8">
    <property type="entry name" value="ESTRADIOL 17-BETA-DEHYDROGENASE 8-RELATED"/>
    <property type="match status" value="1"/>
</dbReference>
<keyword evidence="6" id="KW-1185">Reference proteome</keyword>
<dbReference type="InterPro" id="IPR036291">
    <property type="entry name" value="NAD(P)-bd_dom_sf"/>
</dbReference>
<dbReference type="EMBL" id="UWPJ01000039">
    <property type="protein sequence ID" value="VCU72440.1"/>
    <property type="molecule type" value="Genomic_DNA"/>
</dbReference>
<proteinExistence type="inferred from homology"/>
<dbReference type="InterPro" id="IPR002347">
    <property type="entry name" value="SDR_fam"/>
</dbReference>
<dbReference type="OrthoDB" id="9806974at2"/>
<dbReference type="RefSeq" id="WP_124081983.1">
    <property type="nucleotide sequence ID" value="NZ_UWPJ01000039.1"/>
</dbReference>
<evidence type="ECO:0000256" key="1">
    <source>
        <dbReference type="ARBA" id="ARBA00006484"/>
    </source>
</evidence>
<evidence type="ECO:0000259" key="4">
    <source>
        <dbReference type="SMART" id="SM00822"/>
    </source>
</evidence>
<name>A0A3P4B9Z8_9BURK</name>
<protein>
    <submittedName>
        <fullName evidence="5">3-oxoacyl-[acyl-carrier-protein] reductase FabG</fullName>
        <ecNumber evidence="5">1.1.1.100</ecNumber>
    </submittedName>
</protein>
<gene>
    <name evidence="5" type="primary">fabG_26</name>
    <name evidence="5" type="ORF">PIGHUM_04539</name>
</gene>
<dbReference type="Pfam" id="PF13561">
    <property type="entry name" value="adh_short_C2"/>
    <property type="match status" value="1"/>
</dbReference>
<keyword evidence="3" id="KW-0520">NAD</keyword>
<dbReference type="SUPFAM" id="SSF51735">
    <property type="entry name" value="NAD(P)-binding Rossmann-fold domains"/>
    <property type="match status" value="1"/>
</dbReference>
<dbReference type="PANTHER" id="PTHR24321">
    <property type="entry name" value="DEHYDROGENASES, SHORT CHAIN"/>
    <property type="match status" value="1"/>
</dbReference>
<dbReference type="Proteomes" id="UP000277294">
    <property type="component" value="Unassembled WGS sequence"/>
</dbReference>
<dbReference type="AlphaFoldDB" id="A0A3P4B9Z8"/>
<comment type="similarity">
    <text evidence="1">Belongs to the short-chain dehydrogenases/reductases (SDR) family.</text>
</comment>
<dbReference type="InterPro" id="IPR057326">
    <property type="entry name" value="KR_dom"/>
</dbReference>
<evidence type="ECO:0000256" key="2">
    <source>
        <dbReference type="ARBA" id="ARBA00023002"/>
    </source>
</evidence>
<sequence>MSIQNKVALVTGAASGIGRAAAFLLAREGADVLIADSDAAGAQNVCDAIVAQGGRAGWAVCDLGEADQIRSLVGRALAQYERIDVLVHAAGICRAAPLLDLSDEQWRETLRINLDGTFFLTRDVGRAMAARGSGTMILLTSDRGVYGSIDYAHYAASKGGMIALTRSLALALGKHGVTVNGLNPGMTDTPLARGANPLSWDAKVAADVLGKASLPEEIAQTILFLAGTGGAYTTGQILGTRIRHGQ</sequence>
<reference evidence="5 6" key="1">
    <citation type="submission" date="2018-10" db="EMBL/GenBank/DDBJ databases">
        <authorList>
            <person name="Criscuolo A."/>
        </authorList>
    </citation>
    <scope>NUCLEOTIDE SEQUENCE [LARGE SCALE GENOMIC DNA]</scope>
    <source>
        <strain evidence="5">DnA1</strain>
    </source>
</reference>
<dbReference type="PROSITE" id="PS00061">
    <property type="entry name" value="ADH_SHORT"/>
    <property type="match status" value="1"/>
</dbReference>
<organism evidence="5 6">
    <name type="scientific">Pigmentiphaga humi</name>
    <dbReference type="NCBI Taxonomy" id="2478468"/>
    <lineage>
        <taxon>Bacteria</taxon>
        <taxon>Pseudomonadati</taxon>
        <taxon>Pseudomonadota</taxon>
        <taxon>Betaproteobacteria</taxon>
        <taxon>Burkholderiales</taxon>
        <taxon>Alcaligenaceae</taxon>
        <taxon>Pigmentiphaga</taxon>
    </lineage>
</organism>